<evidence type="ECO:0000256" key="7">
    <source>
        <dbReference type="ARBA" id="ARBA00023136"/>
    </source>
</evidence>
<keyword evidence="8" id="KW-0066">ATP synthesis</keyword>
<name>A0AAN9IT31_CLITE</name>
<keyword evidence="4" id="KW-0813">Transport</keyword>
<evidence type="ECO:0000313" key="11">
    <source>
        <dbReference type="Proteomes" id="UP001359559"/>
    </source>
</evidence>
<keyword evidence="5" id="KW-0375">Hydrogen ion transport</keyword>
<evidence type="ECO:0000256" key="6">
    <source>
        <dbReference type="ARBA" id="ARBA00023065"/>
    </source>
</evidence>
<organism evidence="10 11">
    <name type="scientific">Clitoria ternatea</name>
    <name type="common">Butterfly pea</name>
    <dbReference type="NCBI Taxonomy" id="43366"/>
    <lineage>
        <taxon>Eukaryota</taxon>
        <taxon>Viridiplantae</taxon>
        <taxon>Streptophyta</taxon>
        <taxon>Embryophyta</taxon>
        <taxon>Tracheophyta</taxon>
        <taxon>Spermatophyta</taxon>
        <taxon>Magnoliopsida</taxon>
        <taxon>eudicotyledons</taxon>
        <taxon>Gunneridae</taxon>
        <taxon>Pentapetalae</taxon>
        <taxon>rosids</taxon>
        <taxon>fabids</taxon>
        <taxon>Fabales</taxon>
        <taxon>Fabaceae</taxon>
        <taxon>Papilionoideae</taxon>
        <taxon>50 kb inversion clade</taxon>
        <taxon>NPAAA clade</taxon>
        <taxon>indigoferoid/millettioid clade</taxon>
        <taxon>Phaseoleae</taxon>
        <taxon>Clitoria</taxon>
    </lineage>
</organism>
<keyword evidence="7" id="KW-0472">Membrane</keyword>
<keyword evidence="11" id="KW-1185">Reference proteome</keyword>
<accession>A0AAN9IT31</accession>
<dbReference type="InterPro" id="IPR000711">
    <property type="entry name" value="ATPase_OSCP/dsu"/>
</dbReference>
<evidence type="ECO:0000313" key="10">
    <source>
        <dbReference type="EMBL" id="KAK7285757.1"/>
    </source>
</evidence>
<keyword evidence="6" id="KW-0406">Ion transport</keyword>
<feature type="region of interest" description="Disordered" evidence="9">
    <location>
        <begin position="38"/>
        <end position="86"/>
    </location>
</feature>
<evidence type="ECO:0000256" key="4">
    <source>
        <dbReference type="ARBA" id="ARBA00022448"/>
    </source>
</evidence>
<comment type="subcellular location">
    <subcellularLocation>
        <location evidence="1">Membrane</location>
    </subcellularLocation>
</comment>
<reference evidence="10 11" key="1">
    <citation type="submission" date="2024-01" db="EMBL/GenBank/DDBJ databases">
        <title>The genomes of 5 underutilized Papilionoideae crops provide insights into root nodulation and disease resistance.</title>
        <authorList>
            <person name="Yuan L."/>
        </authorList>
    </citation>
    <scope>NUCLEOTIDE SEQUENCE [LARGE SCALE GENOMIC DNA]</scope>
    <source>
        <strain evidence="10">LY-2023</strain>
        <tissue evidence="10">Leaf</tissue>
    </source>
</reference>
<protein>
    <submittedName>
        <fullName evidence="10">Uncharacterized protein</fullName>
    </submittedName>
</protein>
<evidence type="ECO:0000256" key="9">
    <source>
        <dbReference type="SAM" id="MobiDB-lite"/>
    </source>
</evidence>
<dbReference type="GO" id="GO:0046933">
    <property type="term" value="F:proton-transporting ATP synthase activity, rotational mechanism"/>
    <property type="evidence" value="ECO:0007669"/>
    <property type="project" value="InterPro"/>
</dbReference>
<comment type="subunit">
    <text evidence="3">F-type ATPases have 2 components, CF(1) - the catalytic core - and CF(0) - the membrane proton channel. CF(1) has five subunits: alpha(3), beta(3), gamma(1), delta(1), epsilon(1). CF(0) has three main subunits: a, b and c.</text>
</comment>
<evidence type="ECO:0000256" key="1">
    <source>
        <dbReference type="ARBA" id="ARBA00004370"/>
    </source>
</evidence>
<dbReference type="Pfam" id="PF00213">
    <property type="entry name" value="OSCP"/>
    <property type="match status" value="1"/>
</dbReference>
<feature type="compositionally biased region" description="Low complexity" evidence="9">
    <location>
        <begin position="58"/>
        <end position="84"/>
    </location>
</feature>
<sequence length="225" mass="24643">MDTLSTSVSTLKVPKLPSTFTNREFYHFKKTPYLYAATTTTPSRPPQPHAFSTSTPISKTKSFSQNSSPSPPFSSSLKPRSSSPVCHRNPATGYAAAVIDVAQNSNSLHLVQKDVQRLLKLLKNVSFGSSVVEGVAEKGDFHGHVVALLKMLLKKNKVGIVKEVLEEFQRIYDELCGTQLVLVSSKTKMGEDEMFGIAKSVHQLSGAVRVKVRNLVHETLPSFAV</sequence>
<evidence type="ECO:0000256" key="2">
    <source>
        <dbReference type="ARBA" id="ARBA00007046"/>
    </source>
</evidence>
<evidence type="ECO:0000256" key="5">
    <source>
        <dbReference type="ARBA" id="ARBA00022781"/>
    </source>
</evidence>
<evidence type="ECO:0000256" key="3">
    <source>
        <dbReference type="ARBA" id="ARBA00011648"/>
    </source>
</evidence>
<dbReference type="AlphaFoldDB" id="A0AAN9IT31"/>
<dbReference type="EMBL" id="JAYKXN010000005">
    <property type="protein sequence ID" value="KAK7285757.1"/>
    <property type="molecule type" value="Genomic_DNA"/>
</dbReference>
<dbReference type="Proteomes" id="UP001359559">
    <property type="component" value="Unassembled WGS sequence"/>
</dbReference>
<evidence type="ECO:0000256" key="8">
    <source>
        <dbReference type="ARBA" id="ARBA00023310"/>
    </source>
</evidence>
<dbReference type="SUPFAM" id="SSF47928">
    <property type="entry name" value="N-terminal domain of the delta subunit of the F1F0-ATP synthase"/>
    <property type="match status" value="1"/>
</dbReference>
<comment type="similarity">
    <text evidence="2">Belongs to the ATPase delta chain family.</text>
</comment>
<proteinExistence type="inferred from homology"/>
<comment type="caution">
    <text evidence="10">The sequence shown here is derived from an EMBL/GenBank/DDBJ whole genome shotgun (WGS) entry which is preliminary data.</text>
</comment>
<dbReference type="GO" id="GO:0016020">
    <property type="term" value="C:membrane"/>
    <property type="evidence" value="ECO:0007669"/>
    <property type="project" value="UniProtKB-SubCell"/>
</dbReference>
<dbReference type="InterPro" id="IPR026015">
    <property type="entry name" value="ATP_synth_OSCP/delta_N_sf"/>
</dbReference>
<dbReference type="PANTHER" id="PTHR11910">
    <property type="entry name" value="ATP SYNTHASE DELTA CHAIN"/>
    <property type="match status" value="1"/>
</dbReference>
<gene>
    <name evidence="10" type="ORF">RJT34_20538</name>
</gene>